<dbReference type="SUPFAM" id="SSF53474">
    <property type="entry name" value="alpha/beta-Hydrolases"/>
    <property type="match status" value="1"/>
</dbReference>
<organism evidence="2 3">
    <name type="scientific">Streptomyces montanisoli</name>
    <dbReference type="NCBI Taxonomy" id="2798581"/>
    <lineage>
        <taxon>Bacteria</taxon>
        <taxon>Bacillati</taxon>
        <taxon>Actinomycetota</taxon>
        <taxon>Actinomycetes</taxon>
        <taxon>Kitasatosporales</taxon>
        <taxon>Streptomycetaceae</taxon>
        <taxon>Streptomyces</taxon>
    </lineage>
</organism>
<dbReference type="Pfam" id="PF12697">
    <property type="entry name" value="Abhydrolase_6"/>
    <property type="match status" value="1"/>
</dbReference>
<protein>
    <submittedName>
        <fullName evidence="2">Alpha/beta hydrolase</fullName>
    </submittedName>
</protein>
<dbReference type="AlphaFoldDB" id="A0A940S0H6"/>
<dbReference type="GO" id="GO:0016787">
    <property type="term" value="F:hydrolase activity"/>
    <property type="evidence" value="ECO:0007669"/>
    <property type="project" value="UniProtKB-KW"/>
</dbReference>
<dbReference type="PANTHER" id="PTHR43194">
    <property type="entry name" value="HYDROLASE ALPHA/BETA FOLD FAMILY"/>
    <property type="match status" value="1"/>
</dbReference>
<keyword evidence="3" id="KW-1185">Reference proteome</keyword>
<dbReference type="RefSeq" id="WP_209344480.1">
    <property type="nucleotide sequence ID" value="NZ_JAGIQL010000176.1"/>
</dbReference>
<reference evidence="2" key="1">
    <citation type="submission" date="2021-03" db="EMBL/GenBank/DDBJ databases">
        <title>Whole genome sequence of Streptomyces bomunensis MMS17-BM035.</title>
        <authorList>
            <person name="Lee J.H."/>
        </authorList>
    </citation>
    <scope>NUCLEOTIDE SEQUENCE</scope>
    <source>
        <strain evidence="2">MMS17-BM035</strain>
    </source>
</reference>
<evidence type="ECO:0000313" key="2">
    <source>
        <dbReference type="EMBL" id="MBP0461303.1"/>
    </source>
</evidence>
<dbReference type="PANTHER" id="PTHR43194:SF5">
    <property type="entry name" value="PIMELOYL-[ACYL-CARRIER PROTEIN] METHYL ESTER ESTERASE"/>
    <property type="match status" value="1"/>
</dbReference>
<dbReference type="Proteomes" id="UP000670475">
    <property type="component" value="Unassembled WGS sequence"/>
</dbReference>
<feature type="domain" description="AB hydrolase-1" evidence="1">
    <location>
        <begin position="49"/>
        <end position="298"/>
    </location>
</feature>
<dbReference type="Gene3D" id="3.40.50.1820">
    <property type="entry name" value="alpha/beta hydrolase"/>
    <property type="match status" value="1"/>
</dbReference>
<dbReference type="InterPro" id="IPR029058">
    <property type="entry name" value="AB_hydrolase_fold"/>
</dbReference>
<proteinExistence type="predicted"/>
<evidence type="ECO:0000259" key="1">
    <source>
        <dbReference type="Pfam" id="PF12697"/>
    </source>
</evidence>
<name>A0A940S0H6_9ACTN</name>
<dbReference type="InterPro" id="IPR050228">
    <property type="entry name" value="Carboxylesterase_BioH"/>
</dbReference>
<accession>A0A940S0H6</accession>
<dbReference type="InterPro" id="IPR000073">
    <property type="entry name" value="AB_hydrolase_1"/>
</dbReference>
<gene>
    <name evidence="2" type="ORF">JFN87_28145</name>
</gene>
<dbReference type="EMBL" id="JAGIQL010000176">
    <property type="protein sequence ID" value="MBP0461303.1"/>
    <property type="molecule type" value="Genomic_DNA"/>
</dbReference>
<comment type="caution">
    <text evidence="2">The sequence shown here is derived from an EMBL/GenBank/DDBJ whole genome shotgun (WGS) entry which is preliminary data.</text>
</comment>
<keyword evidence="2" id="KW-0378">Hydrolase</keyword>
<evidence type="ECO:0000313" key="3">
    <source>
        <dbReference type="Proteomes" id="UP000670475"/>
    </source>
</evidence>
<sequence length="306" mass="33566">MPEVTLSAGTIEYEDTAHRDTAHRDTVHRDTALGDAAVAAGGARDRPTLVLLHGLTMDSSVWHEVVADLGPGFRCVRPTLPLGAHRLPMRDGADLTLRGMALLVGEFLEALDLRDVTLVLNDWGGAQILLSEGRPEVVARVGRLVLTACEAFDNYPPGLPGRLVTAACRAPATVRLMMEGLRFRALRRAPGGWGWMSRRPVPGAMMDAWFTPARVDPLVRRDLAAYVLSVPDRATLLRYADGMRTFGRPVLVVWAKEDRLMPRADGARLAALFPDARLVELDDTYTLIPIDQPHRLAELLRDFTGG</sequence>